<dbReference type="Pfam" id="PF13360">
    <property type="entry name" value="PQQ_2"/>
    <property type="match status" value="2"/>
</dbReference>
<dbReference type="PANTHER" id="PTHR34512:SF30">
    <property type="entry name" value="OUTER MEMBRANE PROTEIN ASSEMBLY FACTOR BAMB"/>
    <property type="match status" value="1"/>
</dbReference>
<name>A0A858R5F4_9PROT</name>
<accession>A0A858R5F4</accession>
<evidence type="ECO:0000259" key="1">
    <source>
        <dbReference type="Pfam" id="PF13360"/>
    </source>
</evidence>
<dbReference type="InterPro" id="IPR015943">
    <property type="entry name" value="WD40/YVTN_repeat-like_dom_sf"/>
</dbReference>
<evidence type="ECO:0000313" key="3">
    <source>
        <dbReference type="Proteomes" id="UP000501891"/>
    </source>
</evidence>
<evidence type="ECO:0000313" key="2">
    <source>
        <dbReference type="EMBL" id="QJE72615.1"/>
    </source>
</evidence>
<gene>
    <name evidence="2" type="ORF">HHL28_05435</name>
</gene>
<organism evidence="2 3">
    <name type="scientific">Aerophototrophica crusticola</name>
    <dbReference type="NCBI Taxonomy" id="1709002"/>
    <lineage>
        <taxon>Bacteria</taxon>
        <taxon>Pseudomonadati</taxon>
        <taxon>Pseudomonadota</taxon>
        <taxon>Alphaproteobacteria</taxon>
        <taxon>Rhodospirillales</taxon>
        <taxon>Rhodospirillaceae</taxon>
        <taxon>Aerophototrophica</taxon>
    </lineage>
</organism>
<dbReference type="InterPro" id="IPR002372">
    <property type="entry name" value="PQQ_rpt_dom"/>
</dbReference>
<proteinExistence type="predicted"/>
<keyword evidence="3" id="KW-1185">Reference proteome</keyword>
<feature type="domain" description="Pyrrolo-quinoline quinone repeat" evidence="1">
    <location>
        <begin position="403"/>
        <end position="464"/>
    </location>
</feature>
<dbReference type="SUPFAM" id="SSF50998">
    <property type="entry name" value="Quinoprotein alcohol dehydrogenase-like"/>
    <property type="match status" value="2"/>
</dbReference>
<dbReference type="AlphaFoldDB" id="A0A858R5F4"/>
<dbReference type="Gene3D" id="2.130.10.10">
    <property type="entry name" value="YVTN repeat-like/Quinoprotein amine dehydrogenase"/>
    <property type="match status" value="1"/>
</dbReference>
<dbReference type="SMART" id="SM00564">
    <property type="entry name" value="PQQ"/>
    <property type="match status" value="7"/>
</dbReference>
<dbReference type="InterPro" id="IPR018391">
    <property type="entry name" value="PQQ_b-propeller_rpt"/>
</dbReference>
<dbReference type="PANTHER" id="PTHR34512">
    <property type="entry name" value="CELL SURFACE PROTEIN"/>
    <property type="match status" value="1"/>
</dbReference>
<dbReference type="EMBL" id="CP051775">
    <property type="protein sequence ID" value="QJE72615.1"/>
    <property type="molecule type" value="Genomic_DNA"/>
</dbReference>
<reference evidence="2" key="1">
    <citation type="submission" date="2020-04" db="EMBL/GenBank/DDBJ databases">
        <title>A desert anoxygenic phototrophic bacterium fixes CO2 using RubisCO under aerobic conditions.</title>
        <authorList>
            <person name="Tang K."/>
        </authorList>
    </citation>
    <scope>NUCLEOTIDE SEQUENCE [LARGE SCALE GENOMIC DNA]</scope>
    <source>
        <strain evidence="2">MIMtkB3</strain>
    </source>
</reference>
<protein>
    <submittedName>
        <fullName evidence="2">PQQ-binding-like beta-propeller repeat protein</fullName>
    </submittedName>
</protein>
<dbReference type="InterPro" id="IPR011047">
    <property type="entry name" value="Quinoprotein_ADH-like_sf"/>
</dbReference>
<feature type="domain" description="Pyrrolo-quinoline quinone repeat" evidence="1">
    <location>
        <begin position="148"/>
        <end position="384"/>
    </location>
</feature>
<dbReference type="KEGG" id="acru:HHL28_05435"/>
<sequence>MTAGKPTVQIHAPLAAPVNRARSTRARIVAALAACLMLSGCGITDWFSGDDEDVEKLAGNRISVLQLEQRIEVDPGLAERQVALPAPVVNTAWAMPGGTPAHNMGHLALPPTLSKAWSASIEGSSGTTRLLSSPIVVNGRVYVLDTDFELHAFDESNGRRLWSKDMRRENIGDEEALGGGVSFGDGRLFVTTGFGEAIAVNPDNGDVIWRQRIAGPTRSAPTVAAGRVFVLATDNQLITLAADSRLLQWTHTGLLEPTTLLGGSAAAVEGDTVVVPYSSGELFALRVENGRQNWQETLAAVRRGENLTGLADIRGLPVVDNGQVFAISHSGRMAAVDLRTGQRVWEQDVGGQTTPAVVGEWIFVTTNDAQVVALARDTGRIRWISQLDQFEDPGDREGPISWSGPLVAGGRLLLASSHGQMVELSPETGDRIKKTDLPDPVMVPPVIANNTLFILTEDGELVAYR</sequence>
<dbReference type="Proteomes" id="UP000501891">
    <property type="component" value="Chromosome"/>
</dbReference>